<gene>
    <name evidence="1" type="ORF">INT43_004736</name>
</gene>
<dbReference type="EMBL" id="JAEPQZ010000015">
    <property type="protein sequence ID" value="KAG2173362.1"/>
    <property type="molecule type" value="Genomic_DNA"/>
</dbReference>
<evidence type="ECO:0000313" key="1">
    <source>
        <dbReference type="EMBL" id="KAG2173362.1"/>
    </source>
</evidence>
<reference evidence="1" key="1">
    <citation type="submission" date="2020-12" db="EMBL/GenBank/DDBJ databases">
        <title>Metabolic potential, ecology and presence of endohyphal bacteria is reflected in genomic diversity of Mucoromycotina.</title>
        <authorList>
            <person name="Muszewska A."/>
            <person name="Okrasinska A."/>
            <person name="Steczkiewicz K."/>
            <person name="Drgas O."/>
            <person name="Orlowska M."/>
            <person name="Perlinska-Lenart U."/>
            <person name="Aleksandrzak-Piekarczyk T."/>
            <person name="Szatraj K."/>
            <person name="Zielenkiewicz U."/>
            <person name="Pilsyk S."/>
            <person name="Malc E."/>
            <person name="Mieczkowski P."/>
            <person name="Kruszewska J.S."/>
            <person name="Biernat P."/>
            <person name="Pawlowska J."/>
        </authorList>
    </citation>
    <scope>NUCLEOTIDE SEQUENCE</scope>
    <source>
        <strain evidence="1">WA0000067209</strain>
    </source>
</reference>
<keyword evidence="2" id="KW-1185">Reference proteome</keyword>
<accession>A0A8H7U9H3</accession>
<comment type="caution">
    <text evidence="1">The sequence shown here is derived from an EMBL/GenBank/DDBJ whole genome shotgun (WGS) entry which is preliminary data.</text>
</comment>
<dbReference type="Proteomes" id="UP000654370">
    <property type="component" value="Unassembled WGS sequence"/>
</dbReference>
<organism evidence="1 2">
    <name type="scientific">Mortierella isabellina</name>
    <name type="common">Filamentous fungus</name>
    <name type="synonym">Umbelopsis isabellina</name>
    <dbReference type="NCBI Taxonomy" id="91625"/>
    <lineage>
        <taxon>Eukaryota</taxon>
        <taxon>Fungi</taxon>
        <taxon>Fungi incertae sedis</taxon>
        <taxon>Mucoromycota</taxon>
        <taxon>Mucoromycotina</taxon>
        <taxon>Umbelopsidomycetes</taxon>
        <taxon>Umbelopsidales</taxon>
        <taxon>Umbelopsidaceae</taxon>
        <taxon>Umbelopsis</taxon>
    </lineage>
</organism>
<dbReference type="AlphaFoldDB" id="A0A8H7U9H3"/>
<name>A0A8H7U9H3_MORIS</name>
<proteinExistence type="predicted"/>
<evidence type="ECO:0000313" key="2">
    <source>
        <dbReference type="Proteomes" id="UP000654370"/>
    </source>
</evidence>
<sequence>MFDGKEQELSHNCPAATTIQQPWQSCKMNIMATKKRHGYTQTEGLGQRQDFSRQVQQQLTKRQCYSQVRCATTKNPSWHAENVKKATRSIISTKLLVLKPSASNLSH</sequence>
<protein>
    <submittedName>
        <fullName evidence="1">Uncharacterized protein</fullName>
    </submittedName>
</protein>